<dbReference type="AlphaFoldDB" id="A0A9W6SJZ2"/>
<reference evidence="3" key="1">
    <citation type="submission" date="2023-03" db="EMBL/GenBank/DDBJ databases">
        <title>Actinorhabdospora filicis NBRC 111898.</title>
        <authorList>
            <person name="Ichikawa N."/>
            <person name="Sato H."/>
            <person name="Tonouchi N."/>
        </authorList>
    </citation>
    <scope>NUCLEOTIDE SEQUENCE</scope>
    <source>
        <strain evidence="3">NBRC 111898</strain>
    </source>
</reference>
<evidence type="ECO:0000313" key="4">
    <source>
        <dbReference type="Proteomes" id="UP001165079"/>
    </source>
</evidence>
<protein>
    <submittedName>
        <fullName evidence="3">Transcriptional regulator</fullName>
    </submittedName>
</protein>
<dbReference type="Pfam" id="PF00480">
    <property type="entry name" value="ROK"/>
    <property type="match status" value="1"/>
</dbReference>
<dbReference type="Gene3D" id="3.30.420.40">
    <property type="match status" value="2"/>
</dbReference>
<evidence type="ECO:0000256" key="1">
    <source>
        <dbReference type="ARBA" id="ARBA00006479"/>
    </source>
</evidence>
<dbReference type="InterPro" id="IPR011991">
    <property type="entry name" value="ArsR-like_HTH"/>
</dbReference>
<gene>
    <name evidence="3" type="ORF">Afil01_08230</name>
</gene>
<dbReference type="Proteomes" id="UP001165079">
    <property type="component" value="Unassembled WGS sequence"/>
</dbReference>
<dbReference type="CDD" id="cd23763">
    <property type="entry name" value="ASKHA_ATPase_ROK"/>
    <property type="match status" value="1"/>
</dbReference>
<dbReference type="PROSITE" id="PS01125">
    <property type="entry name" value="ROK"/>
    <property type="match status" value="1"/>
</dbReference>
<dbReference type="SUPFAM" id="SSF46785">
    <property type="entry name" value="Winged helix' DNA-binding domain"/>
    <property type="match status" value="1"/>
</dbReference>
<name>A0A9W6SJZ2_9ACTN</name>
<comment type="caution">
    <text evidence="3">The sequence shown here is derived from an EMBL/GenBank/DDBJ whole genome shotgun (WGS) entry which is preliminary data.</text>
</comment>
<dbReference type="InterPro" id="IPR000835">
    <property type="entry name" value="HTH_MarR-typ"/>
</dbReference>
<dbReference type="EMBL" id="BSTX01000001">
    <property type="protein sequence ID" value="GLZ76016.1"/>
    <property type="molecule type" value="Genomic_DNA"/>
</dbReference>
<feature type="domain" description="HTH marR-type" evidence="2">
    <location>
        <begin position="17"/>
        <end position="67"/>
    </location>
</feature>
<dbReference type="InterPro" id="IPR036388">
    <property type="entry name" value="WH-like_DNA-bd_sf"/>
</dbReference>
<evidence type="ECO:0000313" key="3">
    <source>
        <dbReference type="EMBL" id="GLZ76016.1"/>
    </source>
</evidence>
<dbReference type="RefSeq" id="WP_285661217.1">
    <property type="nucleotide sequence ID" value="NZ_BSTX01000001.1"/>
</dbReference>
<proteinExistence type="inferred from homology"/>
<dbReference type="PANTHER" id="PTHR18964">
    <property type="entry name" value="ROK (REPRESSOR, ORF, KINASE) FAMILY"/>
    <property type="match status" value="1"/>
</dbReference>
<dbReference type="GO" id="GO:0003700">
    <property type="term" value="F:DNA-binding transcription factor activity"/>
    <property type="evidence" value="ECO:0007669"/>
    <property type="project" value="InterPro"/>
</dbReference>
<sequence length="378" mass="38870">MKTATPSLARAINDRVALDLLLAHGPLSAPRLRELTGLSRPTVSDLLERLGQAGLVREAGEEGADRRGPNARLYALVADHAHVAGVDVRYDAVTAVVADLTGRHVATARRVISEGTPLPRTIRQTTMDAARRAGLSLGDLHNLVIGAPGLIDPATGDLEYPGLPVIPLPELTDLIGVPVVIENEVNLAAIAELHTGAARGHTDFVLMWIDRGIGGGVVLDGRLRRGASGGAGELGKLRLVTDATARPGECGVPDLICAAAVRDLAARHGVPGDRPGEILDAALASGGEAFLGELADGVALSAAAAVCVIDPGLVVLAGETGRHGGTALAERVETRLNAMTPVTTRVVATELSDNPILAGAVRTALEVAHQKVFGGGRP</sequence>
<comment type="similarity">
    <text evidence="1">Belongs to the ROK (NagC/XylR) family.</text>
</comment>
<dbReference type="InterPro" id="IPR036390">
    <property type="entry name" value="WH_DNA-bd_sf"/>
</dbReference>
<dbReference type="Pfam" id="PF12802">
    <property type="entry name" value="MarR_2"/>
    <property type="match status" value="1"/>
</dbReference>
<organism evidence="3 4">
    <name type="scientific">Actinorhabdospora filicis</name>
    <dbReference type="NCBI Taxonomy" id="1785913"/>
    <lineage>
        <taxon>Bacteria</taxon>
        <taxon>Bacillati</taxon>
        <taxon>Actinomycetota</taxon>
        <taxon>Actinomycetes</taxon>
        <taxon>Micromonosporales</taxon>
        <taxon>Micromonosporaceae</taxon>
        <taxon>Actinorhabdospora</taxon>
    </lineage>
</organism>
<dbReference type="InterPro" id="IPR043129">
    <property type="entry name" value="ATPase_NBD"/>
</dbReference>
<dbReference type="SUPFAM" id="SSF53067">
    <property type="entry name" value="Actin-like ATPase domain"/>
    <property type="match status" value="1"/>
</dbReference>
<dbReference type="PANTHER" id="PTHR18964:SF149">
    <property type="entry name" value="BIFUNCTIONAL UDP-N-ACETYLGLUCOSAMINE 2-EPIMERASE_N-ACETYLMANNOSAMINE KINASE"/>
    <property type="match status" value="1"/>
</dbReference>
<dbReference type="Gene3D" id="1.10.10.10">
    <property type="entry name" value="Winged helix-like DNA-binding domain superfamily/Winged helix DNA-binding domain"/>
    <property type="match status" value="1"/>
</dbReference>
<dbReference type="InterPro" id="IPR049874">
    <property type="entry name" value="ROK_cs"/>
</dbReference>
<dbReference type="InterPro" id="IPR000600">
    <property type="entry name" value="ROK"/>
</dbReference>
<accession>A0A9W6SJZ2</accession>
<keyword evidence="4" id="KW-1185">Reference proteome</keyword>
<dbReference type="CDD" id="cd00090">
    <property type="entry name" value="HTH_ARSR"/>
    <property type="match status" value="1"/>
</dbReference>
<evidence type="ECO:0000259" key="2">
    <source>
        <dbReference type="Pfam" id="PF12802"/>
    </source>
</evidence>